<dbReference type="PANTHER" id="PTHR42836:SF1">
    <property type="entry name" value="7-CARBOXY-7-DEAZAGUANINE SYNTHASE"/>
    <property type="match status" value="1"/>
</dbReference>
<dbReference type="GO" id="GO:0046872">
    <property type="term" value="F:metal ion binding"/>
    <property type="evidence" value="ECO:0007669"/>
    <property type="project" value="UniProtKB-KW"/>
</dbReference>
<keyword evidence="4" id="KW-0671">Queuosine biosynthesis</keyword>
<dbReference type="InterPro" id="IPR030977">
    <property type="entry name" value="QueE_Cx14CxxC"/>
</dbReference>
<dbReference type="InterPro" id="IPR013785">
    <property type="entry name" value="Aldolase_TIM"/>
</dbReference>
<dbReference type="GO" id="GO:0008616">
    <property type="term" value="P:tRNA queuosine(34) biosynthetic process"/>
    <property type="evidence" value="ECO:0007669"/>
    <property type="project" value="UniProtKB-KW"/>
</dbReference>
<evidence type="ECO:0000256" key="1">
    <source>
        <dbReference type="ARBA" id="ARBA00022485"/>
    </source>
</evidence>
<evidence type="ECO:0000256" key="3">
    <source>
        <dbReference type="ARBA" id="ARBA00022723"/>
    </source>
</evidence>
<dbReference type="GO" id="GO:0051539">
    <property type="term" value="F:4 iron, 4 sulfur cluster binding"/>
    <property type="evidence" value="ECO:0007669"/>
    <property type="project" value="UniProtKB-KW"/>
</dbReference>
<keyword evidence="7" id="KW-0411">Iron-sulfur</keyword>
<name>A0A381VGZ0_9ZZZZ</name>
<keyword evidence="3" id="KW-0479">Metal-binding</keyword>
<dbReference type="Gene3D" id="3.20.20.70">
    <property type="entry name" value="Aldolase class I"/>
    <property type="match status" value="1"/>
</dbReference>
<reference evidence="9" key="1">
    <citation type="submission" date="2018-05" db="EMBL/GenBank/DDBJ databases">
        <authorList>
            <person name="Lanie J.A."/>
            <person name="Ng W.-L."/>
            <person name="Kazmierczak K.M."/>
            <person name="Andrzejewski T.M."/>
            <person name="Davidsen T.M."/>
            <person name="Wayne K.J."/>
            <person name="Tettelin H."/>
            <person name="Glass J.I."/>
            <person name="Rusch D."/>
            <person name="Podicherti R."/>
            <person name="Tsui H.-C.T."/>
            <person name="Winkler M.E."/>
        </authorList>
    </citation>
    <scope>NUCLEOTIDE SEQUENCE</scope>
</reference>
<dbReference type="PIRSF" id="PIRSF000370">
    <property type="entry name" value="QueE"/>
    <property type="match status" value="1"/>
</dbReference>
<gene>
    <name evidence="9" type="ORF">METZ01_LOCUS91771</name>
</gene>
<evidence type="ECO:0000256" key="8">
    <source>
        <dbReference type="ARBA" id="ARBA00023239"/>
    </source>
</evidence>
<keyword evidence="2" id="KW-0949">S-adenosyl-L-methionine</keyword>
<dbReference type="SFLD" id="SFLDS00029">
    <property type="entry name" value="Radical_SAM"/>
    <property type="match status" value="1"/>
</dbReference>
<dbReference type="HAMAP" id="MF_00917">
    <property type="entry name" value="QueE"/>
    <property type="match status" value="1"/>
</dbReference>
<keyword evidence="5" id="KW-0460">Magnesium</keyword>
<keyword evidence="8" id="KW-0456">Lyase</keyword>
<protein>
    <recommendedName>
        <fullName evidence="10">Radical SAM core domain-containing protein</fullName>
    </recommendedName>
</protein>
<dbReference type="EMBL" id="UINC01008654">
    <property type="protein sequence ID" value="SVA38917.1"/>
    <property type="molecule type" value="Genomic_DNA"/>
</dbReference>
<keyword evidence="6" id="KW-0408">Iron</keyword>
<evidence type="ECO:0000313" key="9">
    <source>
        <dbReference type="EMBL" id="SVA38917.1"/>
    </source>
</evidence>
<evidence type="ECO:0000256" key="5">
    <source>
        <dbReference type="ARBA" id="ARBA00022842"/>
    </source>
</evidence>
<keyword evidence="1" id="KW-0004">4Fe-4S</keyword>
<sequence>MYSVKEVYYTIQGEGHHTGRPAVFLRFTGCNLWSGLEKDRKNAICDFCDTDFVGNNGPGGGKFNTADKLAKHTLQFWPVKSESKPYVVCTGGEPLLQIDHAFVSSFHNIGFEIAIETNGTILPPNGIDWVCVSPKIGSELVLTKGQELKLVYPQPGGDPKQFEDLDFDYFSLQPMDGVDREKNTNQTLSYCTSHPHWRVSLQTHKFLGIP</sequence>
<dbReference type="AlphaFoldDB" id="A0A381VGZ0"/>
<dbReference type="InterPro" id="IPR024924">
    <property type="entry name" value="7-CO-7-deazaguanine_synth-like"/>
</dbReference>
<dbReference type="InterPro" id="IPR007197">
    <property type="entry name" value="rSAM"/>
</dbReference>
<accession>A0A381VGZ0</accession>
<evidence type="ECO:0008006" key="10">
    <source>
        <dbReference type="Google" id="ProtNLM"/>
    </source>
</evidence>
<dbReference type="SUPFAM" id="SSF102114">
    <property type="entry name" value="Radical SAM enzymes"/>
    <property type="match status" value="1"/>
</dbReference>
<evidence type="ECO:0000256" key="4">
    <source>
        <dbReference type="ARBA" id="ARBA00022785"/>
    </source>
</evidence>
<evidence type="ECO:0000256" key="6">
    <source>
        <dbReference type="ARBA" id="ARBA00023004"/>
    </source>
</evidence>
<dbReference type="InterPro" id="IPR058240">
    <property type="entry name" value="rSAM_sf"/>
</dbReference>
<dbReference type="SFLD" id="SFLDF00376">
    <property type="entry name" value="7-carboxy-7-deazaguanine_synth"/>
    <property type="match status" value="1"/>
</dbReference>
<dbReference type="GO" id="GO:0016829">
    <property type="term" value="F:lyase activity"/>
    <property type="evidence" value="ECO:0007669"/>
    <property type="project" value="UniProtKB-KW"/>
</dbReference>
<dbReference type="NCBIfam" id="TIGR04508">
    <property type="entry name" value="queE_Cx14CxxC"/>
    <property type="match status" value="1"/>
</dbReference>
<evidence type="ECO:0000256" key="7">
    <source>
        <dbReference type="ARBA" id="ARBA00023014"/>
    </source>
</evidence>
<evidence type="ECO:0000256" key="2">
    <source>
        <dbReference type="ARBA" id="ARBA00022691"/>
    </source>
</evidence>
<organism evidence="9">
    <name type="scientific">marine metagenome</name>
    <dbReference type="NCBI Taxonomy" id="408172"/>
    <lineage>
        <taxon>unclassified sequences</taxon>
        <taxon>metagenomes</taxon>
        <taxon>ecological metagenomes</taxon>
    </lineage>
</organism>
<dbReference type="PANTHER" id="PTHR42836">
    <property type="entry name" value="7-CARBOXY-7-DEAZAGUANINE SYNTHASE"/>
    <property type="match status" value="1"/>
</dbReference>
<proteinExistence type="inferred from homology"/>